<sequence>MDVRPLNGVDALARLLETDERDAPGMILVGSASDRLSRDLLEEVRRDTPIYPQFVFYQFDLDDYGSPEQDRTLSLLLDDIGIERLPAQILLPSRGCRPSVINAASMMAIKRALRFLY</sequence>
<evidence type="ECO:0000313" key="2">
    <source>
        <dbReference type="Proteomes" id="UP000077752"/>
    </source>
</evidence>
<dbReference type="EMBL" id="LUCV01000012">
    <property type="protein sequence ID" value="OAI93286.1"/>
    <property type="molecule type" value="Genomic_DNA"/>
</dbReference>
<evidence type="ECO:0000313" key="1">
    <source>
        <dbReference type="EMBL" id="OAI93286.1"/>
    </source>
</evidence>
<dbReference type="Proteomes" id="UP000077752">
    <property type="component" value="Unassembled WGS sequence"/>
</dbReference>
<dbReference type="AlphaFoldDB" id="A0A177SQL0"/>
<dbReference type="RefSeq" id="WP_064302413.1">
    <property type="nucleotide sequence ID" value="NZ_LUCV01000012.1"/>
</dbReference>
<comment type="caution">
    <text evidence="1">The sequence shown here is derived from an EMBL/GenBank/DDBJ whole genome shotgun (WGS) entry which is preliminary data.</text>
</comment>
<organism evidence="1 2">
    <name type="scientific">Pseudomonas putida</name>
    <name type="common">Arthrobacter siderocapsulatus</name>
    <dbReference type="NCBI Taxonomy" id="303"/>
    <lineage>
        <taxon>Bacteria</taxon>
        <taxon>Pseudomonadati</taxon>
        <taxon>Pseudomonadota</taxon>
        <taxon>Gammaproteobacteria</taxon>
        <taxon>Pseudomonadales</taxon>
        <taxon>Pseudomonadaceae</taxon>
        <taxon>Pseudomonas</taxon>
    </lineage>
</organism>
<proteinExistence type="predicted"/>
<gene>
    <name evidence="1" type="ORF">AYO28_14440</name>
</gene>
<protein>
    <submittedName>
        <fullName evidence="1">Uncharacterized protein</fullName>
    </submittedName>
</protein>
<reference evidence="1 2" key="1">
    <citation type="submission" date="2016-03" db="EMBL/GenBank/DDBJ databases">
        <title>Draft Genome Assembly of Pseudomonas putida strain CBF10-2.</title>
        <authorList>
            <person name="Iyer R.S."/>
            <person name="Damania A."/>
        </authorList>
    </citation>
    <scope>NUCLEOTIDE SEQUENCE [LARGE SCALE GENOMIC DNA]</scope>
    <source>
        <strain evidence="1 2">CBF10-2</strain>
    </source>
</reference>
<name>A0A177SQL0_PSEPU</name>
<accession>A0A177SQL0</accession>